<feature type="compositionally biased region" description="Polar residues" evidence="1">
    <location>
        <begin position="79"/>
        <end position="96"/>
    </location>
</feature>
<organism evidence="3">
    <name type="scientific">Oikopleura dioica</name>
    <name type="common">Tunicate</name>
    <dbReference type="NCBI Taxonomy" id="34765"/>
    <lineage>
        <taxon>Eukaryota</taxon>
        <taxon>Metazoa</taxon>
        <taxon>Chordata</taxon>
        <taxon>Tunicata</taxon>
        <taxon>Appendicularia</taxon>
        <taxon>Copelata</taxon>
        <taxon>Oikopleuridae</taxon>
        <taxon>Oikopleura</taxon>
    </lineage>
</organism>
<gene>
    <name evidence="3" type="ORF">GSOID_T00023158001</name>
</gene>
<name>E4Z077_OIKDI</name>
<keyword evidence="2" id="KW-0472">Membrane</keyword>
<evidence type="ECO:0000256" key="2">
    <source>
        <dbReference type="SAM" id="Phobius"/>
    </source>
</evidence>
<feature type="compositionally biased region" description="Low complexity" evidence="1">
    <location>
        <begin position="50"/>
        <end position="71"/>
    </location>
</feature>
<feature type="region of interest" description="Disordered" evidence="1">
    <location>
        <begin position="153"/>
        <end position="183"/>
    </location>
</feature>
<proteinExistence type="predicted"/>
<dbReference type="EMBL" id="FN656272">
    <property type="protein sequence ID" value="CBY41105.1"/>
    <property type="molecule type" value="Genomic_DNA"/>
</dbReference>
<feature type="transmembrane region" description="Helical" evidence="2">
    <location>
        <begin position="124"/>
        <end position="143"/>
    </location>
</feature>
<reference evidence="3" key="1">
    <citation type="journal article" date="2010" name="Science">
        <title>Plasticity of animal genome architecture unmasked by rapid evolution of a pelagic tunicate.</title>
        <authorList>
            <person name="Denoeud F."/>
            <person name="Henriet S."/>
            <person name="Mungpakdee S."/>
            <person name="Aury J.M."/>
            <person name="Da Silva C."/>
            <person name="Brinkmann H."/>
            <person name="Mikhaleva J."/>
            <person name="Olsen L.C."/>
            <person name="Jubin C."/>
            <person name="Canestro C."/>
            <person name="Bouquet J.M."/>
            <person name="Danks G."/>
            <person name="Poulain J."/>
            <person name="Campsteijn C."/>
            <person name="Adamski M."/>
            <person name="Cross I."/>
            <person name="Yadetie F."/>
            <person name="Muffato M."/>
            <person name="Louis A."/>
            <person name="Butcher S."/>
            <person name="Tsagkogeorga G."/>
            <person name="Konrad A."/>
            <person name="Singh S."/>
            <person name="Jensen M.F."/>
            <person name="Cong E.H."/>
            <person name="Eikeseth-Otteraa H."/>
            <person name="Noel B."/>
            <person name="Anthouard V."/>
            <person name="Porcel B.M."/>
            <person name="Kachouri-Lafond R."/>
            <person name="Nishino A."/>
            <person name="Ugolini M."/>
            <person name="Chourrout P."/>
            <person name="Nishida H."/>
            <person name="Aasland R."/>
            <person name="Huzurbazar S."/>
            <person name="Westhof E."/>
            <person name="Delsuc F."/>
            <person name="Lehrach H."/>
            <person name="Reinhardt R."/>
            <person name="Weissenbach J."/>
            <person name="Roy S.W."/>
            <person name="Artiguenave F."/>
            <person name="Postlethwait J.H."/>
            <person name="Manak J.R."/>
            <person name="Thompson E.M."/>
            <person name="Jaillon O."/>
            <person name="Du Pasquier L."/>
            <person name="Boudinot P."/>
            <person name="Liberles D.A."/>
            <person name="Volff J.N."/>
            <person name="Philippe H."/>
            <person name="Lenhard B."/>
            <person name="Roest Crollius H."/>
            <person name="Wincker P."/>
            <person name="Chourrout D."/>
        </authorList>
    </citation>
    <scope>NUCLEOTIDE SEQUENCE [LARGE SCALE GENOMIC DNA]</scope>
</reference>
<feature type="non-terminal residue" evidence="3">
    <location>
        <position position="1"/>
    </location>
</feature>
<protein>
    <submittedName>
        <fullName evidence="3">Uncharacterized protein</fullName>
    </submittedName>
</protein>
<feature type="compositionally biased region" description="Basic and acidic residues" evidence="1">
    <location>
        <begin position="166"/>
        <end position="183"/>
    </location>
</feature>
<accession>E4Z077</accession>
<evidence type="ECO:0000256" key="1">
    <source>
        <dbReference type="SAM" id="MobiDB-lite"/>
    </source>
</evidence>
<dbReference type="AlphaFoldDB" id="E4Z077"/>
<dbReference type="Proteomes" id="UP000011014">
    <property type="component" value="Unassembled WGS sequence"/>
</dbReference>
<sequence length="183" mass="20385">TSEIWQPLDVNEPFSYELHDQAKVRCVASVGEYRVESNFDMISVFTKQTTTSPTTTTTTRRTTAARPSSSTAEEKVRNSELTTGAGTTSADSETDSANLEVTKAGPRGIILSIIGQLLLINSRLLFNSGVSCFLGFVIFLFFIRRCLQDRQGDSYKTEETNPDEAVSLHDPELEAHKKKEYFM</sequence>
<keyword evidence="2" id="KW-0812">Transmembrane</keyword>
<evidence type="ECO:0000313" key="3">
    <source>
        <dbReference type="EMBL" id="CBY41105.1"/>
    </source>
</evidence>
<keyword evidence="2" id="KW-1133">Transmembrane helix</keyword>
<feature type="region of interest" description="Disordered" evidence="1">
    <location>
        <begin position="50"/>
        <end position="96"/>
    </location>
</feature>